<dbReference type="InterPro" id="IPR036388">
    <property type="entry name" value="WH-like_DNA-bd_sf"/>
</dbReference>
<dbReference type="Gene3D" id="3.30.450.40">
    <property type="match status" value="1"/>
</dbReference>
<feature type="domain" description="ANTAR" evidence="5">
    <location>
        <begin position="155"/>
        <end position="216"/>
    </location>
</feature>
<evidence type="ECO:0000256" key="3">
    <source>
        <dbReference type="ARBA" id="ARBA00023015"/>
    </source>
</evidence>
<keyword evidence="7" id="KW-1185">Reference proteome</keyword>
<dbReference type="InterPro" id="IPR003018">
    <property type="entry name" value="GAF"/>
</dbReference>
<dbReference type="InterPro" id="IPR011006">
    <property type="entry name" value="CheY-like_superfamily"/>
</dbReference>
<dbReference type="InterPro" id="IPR005561">
    <property type="entry name" value="ANTAR"/>
</dbReference>
<evidence type="ECO:0000313" key="7">
    <source>
        <dbReference type="Proteomes" id="UP000271678"/>
    </source>
</evidence>
<dbReference type="RefSeq" id="WP_123271097.1">
    <property type="nucleotide sequence ID" value="NZ_RJJQ01000007.1"/>
</dbReference>
<evidence type="ECO:0000313" key="6">
    <source>
        <dbReference type="EMBL" id="RNI22897.1"/>
    </source>
</evidence>
<dbReference type="Pfam" id="PF13185">
    <property type="entry name" value="GAF_2"/>
    <property type="match status" value="1"/>
</dbReference>
<keyword evidence="2" id="KW-0418">Kinase</keyword>
<dbReference type="EMBL" id="RJJQ01000007">
    <property type="protein sequence ID" value="RNI22897.1"/>
    <property type="molecule type" value="Genomic_DNA"/>
</dbReference>
<gene>
    <name evidence="6" type="ORF">EFY87_08805</name>
</gene>
<dbReference type="SMART" id="SM01012">
    <property type="entry name" value="ANTAR"/>
    <property type="match status" value="1"/>
</dbReference>
<dbReference type="Proteomes" id="UP000271678">
    <property type="component" value="Unassembled WGS sequence"/>
</dbReference>
<proteinExistence type="predicted"/>
<dbReference type="SUPFAM" id="SSF52172">
    <property type="entry name" value="CheY-like"/>
    <property type="match status" value="1"/>
</dbReference>
<dbReference type="SMART" id="SM00065">
    <property type="entry name" value="GAF"/>
    <property type="match status" value="1"/>
</dbReference>
<dbReference type="PROSITE" id="PS50921">
    <property type="entry name" value="ANTAR"/>
    <property type="match status" value="1"/>
</dbReference>
<dbReference type="GO" id="GO:0003723">
    <property type="term" value="F:RNA binding"/>
    <property type="evidence" value="ECO:0007669"/>
    <property type="project" value="InterPro"/>
</dbReference>
<comment type="caution">
    <text evidence="6">The sequence shown here is derived from an EMBL/GenBank/DDBJ whole genome shotgun (WGS) entry which is preliminary data.</text>
</comment>
<keyword evidence="1" id="KW-0808">Transferase</keyword>
<sequence>MDAREFAQLAAQFDAAETPAATADEVVEQGRLLLGADHAGISLIETRHRLRTVGTDDPVVLKADGLQYSLEEGPCYYGAWNSDTLSSDRIDADERWPSWGREAAKLGLVSALAGELSGMDGRRLGCLNLYWQSPREFSRDDRSYVQIFTTHAAIALASSLRDAQLNIALDARKVIGQAQGILMERHALRAEQAFDVLRRYSQDHNIKLREVAEFLVSHRELPTSRAEYEARLPETTAAEG</sequence>
<dbReference type="InterPro" id="IPR012074">
    <property type="entry name" value="GAF_ANTAR"/>
</dbReference>
<dbReference type="PIRSF" id="PIRSF036625">
    <property type="entry name" value="GAF_ANTAR"/>
    <property type="match status" value="1"/>
</dbReference>
<evidence type="ECO:0000256" key="1">
    <source>
        <dbReference type="ARBA" id="ARBA00022679"/>
    </source>
</evidence>
<dbReference type="OrthoDB" id="3688893at2"/>
<keyword evidence="3" id="KW-0805">Transcription regulation</keyword>
<evidence type="ECO:0000256" key="4">
    <source>
        <dbReference type="ARBA" id="ARBA00023163"/>
    </source>
</evidence>
<dbReference type="Gene3D" id="1.10.10.10">
    <property type="entry name" value="Winged helix-like DNA-binding domain superfamily/Winged helix DNA-binding domain"/>
    <property type="match status" value="1"/>
</dbReference>
<dbReference type="SUPFAM" id="SSF55781">
    <property type="entry name" value="GAF domain-like"/>
    <property type="match status" value="1"/>
</dbReference>
<evidence type="ECO:0000259" key="5">
    <source>
        <dbReference type="PROSITE" id="PS50921"/>
    </source>
</evidence>
<dbReference type="GO" id="GO:0016301">
    <property type="term" value="F:kinase activity"/>
    <property type="evidence" value="ECO:0007669"/>
    <property type="project" value="UniProtKB-KW"/>
</dbReference>
<reference evidence="6 7" key="1">
    <citation type="submission" date="2018-11" db="EMBL/GenBank/DDBJ databases">
        <title>Draft genome of Simplicispira Flexivirga sp. BO-16.</title>
        <authorList>
            <person name="Im W.T."/>
        </authorList>
    </citation>
    <scope>NUCLEOTIDE SEQUENCE [LARGE SCALE GENOMIC DNA]</scope>
    <source>
        <strain evidence="6 7">BO-16</strain>
    </source>
</reference>
<dbReference type="Pfam" id="PF03861">
    <property type="entry name" value="ANTAR"/>
    <property type="match status" value="1"/>
</dbReference>
<organism evidence="6 7">
    <name type="scientific">Flexivirga caeni</name>
    <dbReference type="NCBI Taxonomy" id="2294115"/>
    <lineage>
        <taxon>Bacteria</taxon>
        <taxon>Bacillati</taxon>
        <taxon>Actinomycetota</taxon>
        <taxon>Actinomycetes</taxon>
        <taxon>Micrococcales</taxon>
        <taxon>Dermacoccaceae</taxon>
        <taxon>Flexivirga</taxon>
    </lineage>
</organism>
<name>A0A3M9MCL5_9MICO</name>
<protein>
    <submittedName>
        <fullName evidence="6">ANTAR domain-containing protein</fullName>
    </submittedName>
</protein>
<dbReference type="InterPro" id="IPR029016">
    <property type="entry name" value="GAF-like_dom_sf"/>
</dbReference>
<evidence type="ECO:0000256" key="2">
    <source>
        <dbReference type="ARBA" id="ARBA00022777"/>
    </source>
</evidence>
<accession>A0A3M9MCL5</accession>
<keyword evidence="4" id="KW-0804">Transcription</keyword>
<dbReference type="AlphaFoldDB" id="A0A3M9MCL5"/>